<dbReference type="Proteomes" id="UP001501690">
    <property type="component" value="Unassembled WGS sequence"/>
</dbReference>
<comment type="caution">
    <text evidence="3">The sequence shown here is derived from an EMBL/GenBank/DDBJ whole genome shotgun (WGS) entry which is preliminary data.</text>
</comment>
<dbReference type="EMBL" id="BAAAPL010000002">
    <property type="protein sequence ID" value="GAA1705363.1"/>
    <property type="molecule type" value="Genomic_DNA"/>
</dbReference>
<accession>A0ABP4UK48</accession>
<proteinExistence type="predicted"/>
<dbReference type="InterPro" id="IPR011234">
    <property type="entry name" value="Fumarylacetoacetase-like_C"/>
</dbReference>
<dbReference type="GO" id="GO:0016787">
    <property type="term" value="F:hydrolase activity"/>
    <property type="evidence" value="ECO:0007669"/>
    <property type="project" value="UniProtKB-KW"/>
</dbReference>
<protein>
    <submittedName>
        <fullName evidence="3">Fumarylacetoacetate hydrolase family protein</fullName>
    </submittedName>
</protein>
<sequence length="328" mass="36201">MRIARWQRLDGVVEAGFVYDEHVIPLPGGEPVDVLIYSGLPMTLAMGRELIERDERDSWRPLGSVRLLPPVVPGSVRDFVTFEEHVEGMVKRADPEARVSDAWYEAPTFYFTNPHTLIGPTETLVPPHTGELDFELEVAAVIGAVRESDGRHMSVERAAQQIFGYTIFNDWSARDLQAREMRVSLGPCKGKDFGSTLGPWIVTADEFADRTTEDGFLDLNVRVDVNGDLYGQDNLTHMGWTFPEMIAYASRDSRVAPGDILASGTTGKGCLAEMWGRTGTLSPRPLQTGDTVRIEVEGIGEIVNTIGAPRETEPPVPAARRHRSRAAA</sequence>
<dbReference type="PANTHER" id="PTHR43211:SF1">
    <property type="entry name" value="BLL6422 PROTEIN"/>
    <property type="match status" value="1"/>
</dbReference>
<keyword evidence="3" id="KW-0378">Hydrolase</keyword>
<dbReference type="Gene3D" id="3.90.850.10">
    <property type="entry name" value="Fumarylacetoacetase-like, C-terminal domain"/>
    <property type="match status" value="1"/>
</dbReference>
<gene>
    <name evidence="3" type="ORF">GCM10009808_24150</name>
</gene>
<dbReference type="InterPro" id="IPR036663">
    <property type="entry name" value="Fumarylacetoacetase_C_sf"/>
</dbReference>
<name>A0ABP4UK48_9MICO</name>
<evidence type="ECO:0000313" key="3">
    <source>
        <dbReference type="EMBL" id="GAA1705363.1"/>
    </source>
</evidence>
<evidence type="ECO:0000259" key="2">
    <source>
        <dbReference type="Pfam" id="PF01557"/>
    </source>
</evidence>
<feature type="compositionally biased region" description="Basic residues" evidence="1">
    <location>
        <begin position="319"/>
        <end position="328"/>
    </location>
</feature>
<organism evidence="3 4">
    <name type="scientific">Microbacterium sediminicola</name>
    <dbReference type="NCBI Taxonomy" id="415210"/>
    <lineage>
        <taxon>Bacteria</taxon>
        <taxon>Bacillati</taxon>
        <taxon>Actinomycetota</taxon>
        <taxon>Actinomycetes</taxon>
        <taxon>Micrococcales</taxon>
        <taxon>Microbacteriaceae</taxon>
        <taxon>Microbacterium</taxon>
    </lineage>
</organism>
<dbReference type="RefSeq" id="WP_344072963.1">
    <property type="nucleotide sequence ID" value="NZ_BAAAPL010000002.1"/>
</dbReference>
<dbReference type="SUPFAM" id="SSF56529">
    <property type="entry name" value="FAH"/>
    <property type="match status" value="1"/>
</dbReference>
<reference evidence="4" key="1">
    <citation type="journal article" date="2019" name="Int. J. Syst. Evol. Microbiol.">
        <title>The Global Catalogue of Microorganisms (GCM) 10K type strain sequencing project: providing services to taxonomists for standard genome sequencing and annotation.</title>
        <authorList>
            <consortium name="The Broad Institute Genomics Platform"/>
            <consortium name="The Broad Institute Genome Sequencing Center for Infectious Disease"/>
            <person name="Wu L."/>
            <person name="Ma J."/>
        </authorList>
    </citation>
    <scope>NUCLEOTIDE SEQUENCE [LARGE SCALE GENOMIC DNA]</scope>
    <source>
        <strain evidence="4">JCM 15577</strain>
    </source>
</reference>
<keyword evidence="4" id="KW-1185">Reference proteome</keyword>
<dbReference type="PANTHER" id="PTHR43211">
    <property type="entry name" value="FUMARYLACETOACETATE HYDROLASE"/>
    <property type="match status" value="1"/>
</dbReference>
<dbReference type="Pfam" id="PF01557">
    <property type="entry name" value="FAA_hydrolase"/>
    <property type="match status" value="1"/>
</dbReference>
<evidence type="ECO:0000313" key="4">
    <source>
        <dbReference type="Proteomes" id="UP001501690"/>
    </source>
</evidence>
<feature type="region of interest" description="Disordered" evidence="1">
    <location>
        <begin position="307"/>
        <end position="328"/>
    </location>
</feature>
<evidence type="ECO:0000256" key="1">
    <source>
        <dbReference type="SAM" id="MobiDB-lite"/>
    </source>
</evidence>
<feature type="domain" description="Fumarylacetoacetase-like C-terminal" evidence="2">
    <location>
        <begin position="77"/>
        <end position="306"/>
    </location>
</feature>